<evidence type="ECO:0000256" key="4">
    <source>
        <dbReference type="SAM" id="SignalP"/>
    </source>
</evidence>
<feature type="signal peptide" evidence="4">
    <location>
        <begin position="1"/>
        <end position="21"/>
    </location>
</feature>
<gene>
    <name evidence="6" type="ORF">ODALV1_LOCUS6770</name>
</gene>
<reference evidence="6 7" key="1">
    <citation type="submission" date="2024-08" db="EMBL/GenBank/DDBJ databases">
        <authorList>
            <person name="Cucini C."/>
            <person name="Frati F."/>
        </authorList>
    </citation>
    <scope>NUCLEOTIDE SEQUENCE [LARGE SCALE GENOMIC DNA]</scope>
</reference>
<organism evidence="6 7">
    <name type="scientific">Orchesella dallaii</name>
    <dbReference type="NCBI Taxonomy" id="48710"/>
    <lineage>
        <taxon>Eukaryota</taxon>
        <taxon>Metazoa</taxon>
        <taxon>Ecdysozoa</taxon>
        <taxon>Arthropoda</taxon>
        <taxon>Hexapoda</taxon>
        <taxon>Collembola</taxon>
        <taxon>Entomobryomorpha</taxon>
        <taxon>Entomobryoidea</taxon>
        <taxon>Orchesellidae</taxon>
        <taxon>Orchesellinae</taxon>
        <taxon>Orchesella</taxon>
    </lineage>
</organism>
<evidence type="ECO:0000313" key="6">
    <source>
        <dbReference type="EMBL" id="CAL8087521.1"/>
    </source>
</evidence>
<sequence>MRLSSCLILLGVFSSLDYALGQCLEEKCIPTGYSCKFLHDPNYTIEKITKQGIKCDYVQGKDKIPGDHMAVCCQTTADADNYDNLMKLKNKARALAGASPNEYPHQIKFKNLGNCGGTIYNKEWIITAAHCLGVDGAVYAESNGDIPGKLGQKAYVIAGMSHIANATDDNKYHIDKIIKHPYWNSYKVKNGSDIALLHLSRPLTLEMGVIQPMRLEPANYIPKWGGKGFLVGYGNVHESLGLASDDLMEFVGPIHSNPKVAGLSMDPLNQQSDRTSPSWQQIGVGGEDSALTVGQGDSGGPFICPDENNKPVLCGIASFKDCKPFKMCRKANLFTRLAPFLEWIRNETGNARQETEFLFDKTMFPDQIPDQEVPGYLVRLVAPSRHCTGTLVGPRLVITAAECIEANGGDGKYAPHVHHIKTSKGYLSVQHLKMDNFERNVSKSVYTDMKQILNKFDLGAVYLTEPIQTEYAQLPPRSGYQMNGESDEYSFNDKTNYVERRHFVSAGDEDCNRRFSGVDENVQIDTTEQLCMRQVYSAEAVCERDIGSPLMCDGGKYLCGVKTFQACKYSGMPELFESTFGRKNRKTIGTMVVSSPK</sequence>
<dbReference type="PROSITE" id="PS50240">
    <property type="entry name" value="TRYPSIN_DOM"/>
    <property type="match status" value="2"/>
</dbReference>
<dbReference type="SMART" id="SM00020">
    <property type="entry name" value="Tryp_SPc"/>
    <property type="match status" value="1"/>
</dbReference>
<feature type="chain" id="PRO_5046454101" description="Peptidase S1 domain-containing protein" evidence="4">
    <location>
        <begin position="22"/>
        <end position="597"/>
    </location>
</feature>
<keyword evidence="3" id="KW-0645">Protease</keyword>
<dbReference type="InterPro" id="IPR001254">
    <property type="entry name" value="Trypsin_dom"/>
</dbReference>
<keyword evidence="3" id="KW-0378">Hydrolase</keyword>
<dbReference type="EMBL" id="CAXLJM020000021">
    <property type="protein sequence ID" value="CAL8087521.1"/>
    <property type="molecule type" value="Genomic_DNA"/>
</dbReference>
<protein>
    <recommendedName>
        <fullName evidence="5">Peptidase S1 domain-containing protein</fullName>
    </recommendedName>
</protein>
<dbReference type="Gene3D" id="2.40.10.10">
    <property type="entry name" value="Trypsin-like serine proteases"/>
    <property type="match status" value="4"/>
</dbReference>
<dbReference type="InterPro" id="IPR018114">
    <property type="entry name" value="TRYPSIN_HIS"/>
</dbReference>
<evidence type="ECO:0000256" key="3">
    <source>
        <dbReference type="RuleBase" id="RU363034"/>
    </source>
</evidence>
<dbReference type="PANTHER" id="PTHR24256">
    <property type="entry name" value="TRYPTASE-RELATED"/>
    <property type="match status" value="1"/>
</dbReference>
<dbReference type="PROSITE" id="PS00135">
    <property type="entry name" value="TRYPSIN_SER"/>
    <property type="match status" value="1"/>
</dbReference>
<name>A0ABP1Q380_9HEXA</name>
<keyword evidence="7" id="KW-1185">Reference proteome</keyword>
<accession>A0ABP1Q380</accession>
<dbReference type="InterPro" id="IPR043504">
    <property type="entry name" value="Peptidase_S1_PA_chymotrypsin"/>
</dbReference>
<feature type="domain" description="Peptidase S1" evidence="5">
    <location>
        <begin position="376"/>
        <end position="582"/>
    </location>
</feature>
<dbReference type="InterPro" id="IPR001314">
    <property type="entry name" value="Peptidase_S1A"/>
</dbReference>
<evidence type="ECO:0000313" key="7">
    <source>
        <dbReference type="Proteomes" id="UP001642540"/>
    </source>
</evidence>
<keyword evidence="1" id="KW-1015">Disulfide bond</keyword>
<evidence type="ECO:0000259" key="5">
    <source>
        <dbReference type="PROSITE" id="PS50240"/>
    </source>
</evidence>
<keyword evidence="3" id="KW-0720">Serine protease</keyword>
<dbReference type="Pfam" id="PF00089">
    <property type="entry name" value="Trypsin"/>
    <property type="match status" value="2"/>
</dbReference>
<dbReference type="SUPFAM" id="SSF50494">
    <property type="entry name" value="Trypsin-like serine proteases"/>
    <property type="match status" value="2"/>
</dbReference>
<dbReference type="PRINTS" id="PR00722">
    <property type="entry name" value="CHYMOTRYPSIN"/>
</dbReference>
<keyword evidence="4" id="KW-0732">Signal</keyword>
<feature type="domain" description="Peptidase S1" evidence="5">
    <location>
        <begin position="94"/>
        <end position="349"/>
    </location>
</feature>
<evidence type="ECO:0000256" key="2">
    <source>
        <dbReference type="ARBA" id="ARBA00024195"/>
    </source>
</evidence>
<dbReference type="Proteomes" id="UP001642540">
    <property type="component" value="Unassembled WGS sequence"/>
</dbReference>
<comment type="similarity">
    <text evidence="2">Belongs to the peptidase S1 family. CLIP subfamily.</text>
</comment>
<dbReference type="InterPro" id="IPR033116">
    <property type="entry name" value="TRYPSIN_SER"/>
</dbReference>
<dbReference type="InterPro" id="IPR051487">
    <property type="entry name" value="Ser/Thr_Proteases_Immune/Dev"/>
</dbReference>
<proteinExistence type="inferred from homology"/>
<evidence type="ECO:0000256" key="1">
    <source>
        <dbReference type="ARBA" id="ARBA00023157"/>
    </source>
</evidence>
<dbReference type="InterPro" id="IPR009003">
    <property type="entry name" value="Peptidase_S1_PA"/>
</dbReference>
<dbReference type="PROSITE" id="PS00134">
    <property type="entry name" value="TRYPSIN_HIS"/>
    <property type="match status" value="1"/>
</dbReference>
<comment type="caution">
    <text evidence="6">The sequence shown here is derived from an EMBL/GenBank/DDBJ whole genome shotgun (WGS) entry which is preliminary data.</text>
</comment>